<reference evidence="3" key="1">
    <citation type="submission" date="2018-06" db="EMBL/GenBank/DDBJ databases">
        <authorList>
            <person name="Feng T."/>
            <person name="Jeon C.O."/>
        </authorList>
    </citation>
    <scope>NUCLEOTIDE SEQUENCE [LARGE SCALE GENOMIC DNA]</scope>
    <source>
        <strain evidence="3">S23</strain>
    </source>
</reference>
<proteinExistence type="predicted"/>
<dbReference type="InterPro" id="IPR016181">
    <property type="entry name" value="Acyl_CoA_acyltransferase"/>
</dbReference>
<dbReference type="InterPro" id="IPR000182">
    <property type="entry name" value="GNAT_dom"/>
</dbReference>
<dbReference type="CDD" id="cd04301">
    <property type="entry name" value="NAT_SF"/>
    <property type="match status" value="1"/>
</dbReference>
<dbReference type="Proteomes" id="UP000255165">
    <property type="component" value="Unassembled WGS sequence"/>
</dbReference>
<sequence>MVMSVQVRAAKAADWPSIVDILDSCGLPTDFVGDSSHFFQVAVLGEQVVGCACTEQYDETVVVRSVAVTPEHHGQHITTHLVGTALTRARAEGCTKAVLIAAGGDDFSPPELELPEEVSLSADFVRRFGFNRRSKHPVD</sequence>
<name>A0A370NLG6_9BURK</name>
<evidence type="ECO:0000313" key="2">
    <source>
        <dbReference type="EMBL" id="RDK06447.1"/>
    </source>
</evidence>
<evidence type="ECO:0000259" key="1">
    <source>
        <dbReference type="PROSITE" id="PS51186"/>
    </source>
</evidence>
<dbReference type="SUPFAM" id="SSF55729">
    <property type="entry name" value="Acyl-CoA N-acyltransferases (Nat)"/>
    <property type="match status" value="1"/>
</dbReference>
<dbReference type="AlphaFoldDB" id="A0A370NLG6"/>
<accession>A0A370NLG6</accession>
<dbReference type="EMBL" id="QKWJ01000062">
    <property type="protein sequence ID" value="RDK06447.1"/>
    <property type="molecule type" value="Genomic_DNA"/>
</dbReference>
<feature type="domain" description="N-acetyltransferase" evidence="1">
    <location>
        <begin position="5"/>
        <end position="139"/>
    </location>
</feature>
<organism evidence="2 3">
    <name type="scientific">Cupriavidus lacunae</name>
    <dbReference type="NCBI Taxonomy" id="2666307"/>
    <lineage>
        <taxon>Bacteria</taxon>
        <taxon>Pseudomonadati</taxon>
        <taxon>Pseudomonadota</taxon>
        <taxon>Betaproteobacteria</taxon>
        <taxon>Burkholderiales</taxon>
        <taxon>Burkholderiaceae</taxon>
        <taxon>Cupriavidus</taxon>
    </lineage>
</organism>
<keyword evidence="3" id="KW-1185">Reference proteome</keyword>
<evidence type="ECO:0000313" key="3">
    <source>
        <dbReference type="Proteomes" id="UP000255165"/>
    </source>
</evidence>
<dbReference type="GO" id="GO:0016747">
    <property type="term" value="F:acyltransferase activity, transferring groups other than amino-acyl groups"/>
    <property type="evidence" value="ECO:0007669"/>
    <property type="project" value="InterPro"/>
</dbReference>
<dbReference type="Pfam" id="PF00583">
    <property type="entry name" value="Acetyltransf_1"/>
    <property type="match status" value="1"/>
</dbReference>
<dbReference type="Gene3D" id="3.40.630.30">
    <property type="match status" value="1"/>
</dbReference>
<dbReference type="PROSITE" id="PS51186">
    <property type="entry name" value="GNAT"/>
    <property type="match status" value="1"/>
</dbReference>
<protein>
    <submittedName>
        <fullName evidence="2">N-acetylglutamate synthase</fullName>
    </submittedName>
</protein>
<comment type="caution">
    <text evidence="2">The sequence shown here is derived from an EMBL/GenBank/DDBJ whole genome shotgun (WGS) entry which is preliminary data.</text>
</comment>
<dbReference type="RefSeq" id="WP_115215103.1">
    <property type="nucleotide sequence ID" value="NZ_QKWJ01000062.1"/>
</dbReference>
<gene>
    <name evidence="2" type="ORF">DN412_31150</name>
</gene>